<evidence type="ECO:0000313" key="2">
    <source>
        <dbReference type="Proteomes" id="UP001241377"/>
    </source>
</evidence>
<comment type="caution">
    <text evidence="1">The sequence shown here is derived from an EMBL/GenBank/DDBJ whole genome shotgun (WGS) entry which is preliminary data.</text>
</comment>
<dbReference type="EMBL" id="JASBWR010000031">
    <property type="protein sequence ID" value="KAJ9105992.1"/>
    <property type="molecule type" value="Genomic_DNA"/>
</dbReference>
<keyword evidence="2" id="KW-1185">Reference proteome</keyword>
<evidence type="ECO:0000313" key="1">
    <source>
        <dbReference type="EMBL" id="KAJ9105992.1"/>
    </source>
</evidence>
<proteinExistence type="predicted"/>
<name>A0ACC2W5V9_9TREE</name>
<dbReference type="Proteomes" id="UP001241377">
    <property type="component" value="Unassembled WGS sequence"/>
</dbReference>
<organism evidence="1 2">
    <name type="scientific">Naganishia cerealis</name>
    <dbReference type="NCBI Taxonomy" id="610337"/>
    <lineage>
        <taxon>Eukaryota</taxon>
        <taxon>Fungi</taxon>
        <taxon>Dikarya</taxon>
        <taxon>Basidiomycota</taxon>
        <taxon>Agaricomycotina</taxon>
        <taxon>Tremellomycetes</taxon>
        <taxon>Filobasidiales</taxon>
        <taxon>Filobasidiaceae</taxon>
        <taxon>Naganishia</taxon>
    </lineage>
</organism>
<sequence length="200" mass="21678">MTAAQQGHFVLISGANRGIGFSLIPAVLERTPSAVIFAGARDPANATELNDLAKKHPNVRVIKLVADDEESNKQAVEEVNKVTDRLDVVVANAGIAFGAAPVHTDASSTYKQTFEVNTLGPLKVAVNYLALAMHHQTEDVGAVVIPYHPDPQAYSHIPNMPRAITPEQSAREYVDLIDRSTREEHGGKFWGHGSTEPLPW</sequence>
<accession>A0ACC2W5V9</accession>
<gene>
    <name evidence="1" type="ORF">QFC19_003327</name>
</gene>
<reference evidence="1" key="1">
    <citation type="submission" date="2023-04" db="EMBL/GenBank/DDBJ databases">
        <title>Draft Genome sequencing of Naganishia species isolated from polar environments using Oxford Nanopore Technology.</title>
        <authorList>
            <person name="Leo P."/>
            <person name="Venkateswaran K."/>
        </authorList>
    </citation>
    <scope>NUCLEOTIDE SEQUENCE</scope>
    <source>
        <strain evidence="1">MNA-CCFEE 5261</strain>
    </source>
</reference>
<protein>
    <submittedName>
        <fullName evidence="1">Uncharacterized protein</fullName>
    </submittedName>
</protein>